<dbReference type="GO" id="GO:0070181">
    <property type="term" value="F:small ribosomal subunit rRNA binding"/>
    <property type="evidence" value="ECO:0000318"/>
    <property type="project" value="GO_Central"/>
</dbReference>
<protein>
    <submittedName>
        <fullName evidence="2">Uncharacterized protein</fullName>
    </submittedName>
</protein>
<feature type="region of interest" description="Disordered" evidence="1">
    <location>
        <begin position="1"/>
        <end position="42"/>
    </location>
</feature>
<dbReference type="ExpressionAtlas" id="A0A1Z5S6J2">
    <property type="expression patterns" value="baseline"/>
</dbReference>
<gene>
    <name evidence="2" type="ORF">SORBI_3001G204100</name>
</gene>
<dbReference type="OrthoDB" id="21463at2759"/>
<dbReference type="GO" id="GO:0005763">
    <property type="term" value="C:mitochondrial small ribosomal subunit"/>
    <property type="evidence" value="ECO:0000318"/>
    <property type="project" value="GO_Central"/>
</dbReference>
<name>A0A1Z5S6J2_SORBI</name>
<dbReference type="GO" id="GO:0006412">
    <property type="term" value="P:translation"/>
    <property type="evidence" value="ECO:0000318"/>
    <property type="project" value="GO_Central"/>
</dbReference>
<dbReference type="EMBL" id="CM000760">
    <property type="protein sequence ID" value="OQU91557.1"/>
    <property type="molecule type" value="Genomic_DNA"/>
</dbReference>
<keyword evidence="3" id="KW-1185">Reference proteome</keyword>
<proteinExistence type="predicted"/>
<evidence type="ECO:0000313" key="3">
    <source>
        <dbReference type="Proteomes" id="UP000000768"/>
    </source>
</evidence>
<dbReference type="InParanoid" id="A0A1Z5S6J2"/>
<reference evidence="2 3" key="1">
    <citation type="journal article" date="2009" name="Nature">
        <title>The Sorghum bicolor genome and the diversification of grasses.</title>
        <authorList>
            <person name="Paterson A.H."/>
            <person name="Bowers J.E."/>
            <person name="Bruggmann R."/>
            <person name="Dubchak I."/>
            <person name="Grimwood J."/>
            <person name="Gundlach H."/>
            <person name="Haberer G."/>
            <person name="Hellsten U."/>
            <person name="Mitros T."/>
            <person name="Poliakov A."/>
            <person name="Schmutz J."/>
            <person name="Spannagl M."/>
            <person name="Tang H."/>
            <person name="Wang X."/>
            <person name="Wicker T."/>
            <person name="Bharti A.K."/>
            <person name="Chapman J."/>
            <person name="Feltus F.A."/>
            <person name="Gowik U."/>
            <person name="Grigoriev I.V."/>
            <person name="Lyons E."/>
            <person name="Maher C.A."/>
            <person name="Martis M."/>
            <person name="Narechania A."/>
            <person name="Otillar R.P."/>
            <person name="Penning B.W."/>
            <person name="Salamov A.A."/>
            <person name="Wang Y."/>
            <person name="Zhang L."/>
            <person name="Carpita N.C."/>
            <person name="Freeling M."/>
            <person name="Gingle A.R."/>
            <person name="Hash C.T."/>
            <person name="Keller B."/>
            <person name="Klein P."/>
            <person name="Kresovich S."/>
            <person name="McCann M.C."/>
            <person name="Ming R."/>
            <person name="Peterson D.G."/>
            <person name="Mehboob-ur-Rahman"/>
            <person name="Ware D."/>
            <person name="Westhoff P."/>
            <person name="Mayer K.F."/>
            <person name="Messing J."/>
            <person name="Rokhsar D.S."/>
        </authorList>
    </citation>
    <scope>NUCLEOTIDE SEQUENCE [LARGE SCALE GENOMIC DNA]</scope>
    <source>
        <strain evidence="3">cv. BTx623</strain>
    </source>
</reference>
<dbReference type="Gramene" id="OQU91557">
    <property type="protein sequence ID" value="OQU91557"/>
    <property type="gene ID" value="SORBI_3001G204100"/>
</dbReference>
<evidence type="ECO:0000256" key="1">
    <source>
        <dbReference type="SAM" id="MobiDB-lite"/>
    </source>
</evidence>
<dbReference type="FunCoup" id="A0A1Z5S6J2">
    <property type="interactions" value="1831"/>
</dbReference>
<dbReference type="GO" id="GO:0003735">
    <property type="term" value="F:structural constituent of ribosome"/>
    <property type="evidence" value="ECO:0000318"/>
    <property type="project" value="GO_Central"/>
</dbReference>
<accession>A0A1Z5S6J2</accession>
<sequence length="341" mass="37530">MASSALRRSIPRCTSLRHSIPPHLPPAAAGAFRRSFQSGDGGETVEEFDERLFGSKGTEEGSLYARLDRAENASRRYGMGSGIGGFAGLGDRKSSGSSMGRFPGFNDRSGSGSAMGGFGALSDKSRSGSIGLYDSSNDSINQTLGNVARFQTDDDNNEDDEWEEEDFDFRPDVTYRRGSTYSVRDLDLTRPAAAKNPPRPQFETTTAEVLRKADFRGPTNHLNSLDSPNFYKVTEREFNRREKEHRATVPTITQPANSTKASRKPIFKFLKRTSELFKWKHLPVHLNPHLAAILTSRHPSSDASGSGLQSVTWCSLHLQVAPCQLHSKDLPSISSEHIHGI</sequence>
<dbReference type="AlphaFoldDB" id="A0A1Z5S6J2"/>
<organism evidence="2 3">
    <name type="scientific">Sorghum bicolor</name>
    <name type="common">Sorghum</name>
    <name type="synonym">Sorghum vulgare</name>
    <dbReference type="NCBI Taxonomy" id="4558"/>
    <lineage>
        <taxon>Eukaryota</taxon>
        <taxon>Viridiplantae</taxon>
        <taxon>Streptophyta</taxon>
        <taxon>Embryophyta</taxon>
        <taxon>Tracheophyta</taxon>
        <taxon>Spermatophyta</taxon>
        <taxon>Magnoliopsida</taxon>
        <taxon>Liliopsida</taxon>
        <taxon>Poales</taxon>
        <taxon>Poaceae</taxon>
        <taxon>PACMAD clade</taxon>
        <taxon>Panicoideae</taxon>
        <taxon>Andropogonodae</taxon>
        <taxon>Andropogoneae</taxon>
        <taxon>Sorghinae</taxon>
        <taxon>Sorghum</taxon>
    </lineage>
</organism>
<dbReference type="Proteomes" id="UP000000768">
    <property type="component" value="Chromosome 1"/>
</dbReference>
<dbReference type="STRING" id="4558.A0A1Z5S6J2"/>
<evidence type="ECO:0000313" key="2">
    <source>
        <dbReference type="EMBL" id="OQU91557.1"/>
    </source>
</evidence>
<reference evidence="3" key="2">
    <citation type="journal article" date="2018" name="Plant J.">
        <title>The Sorghum bicolor reference genome: improved assembly, gene annotations, a transcriptome atlas, and signatures of genome organization.</title>
        <authorList>
            <person name="McCormick R.F."/>
            <person name="Truong S.K."/>
            <person name="Sreedasyam A."/>
            <person name="Jenkins J."/>
            <person name="Shu S."/>
            <person name="Sims D."/>
            <person name="Kennedy M."/>
            <person name="Amirebrahimi M."/>
            <person name="Weers B.D."/>
            <person name="McKinley B."/>
            <person name="Mattison A."/>
            <person name="Morishige D.T."/>
            <person name="Grimwood J."/>
            <person name="Schmutz J."/>
            <person name="Mullet J.E."/>
        </authorList>
    </citation>
    <scope>NUCLEOTIDE SEQUENCE [LARGE SCALE GENOMIC DNA]</scope>
    <source>
        <strain evidence="3">cv. BTx623</strain>
    </source>
</reference>